<feature type="region of interest" description="Disordered" evidence="2">
    <location>
        <begin position="888"/>
        <end position="908"/>
    </location>
</feature>
<dbReference type="OrthoDB" id="5593376at2759"/>
<feature type="region of interest" description="Disordered" evidence="2">
    <location>
        <begin position="92"/>
        <end position="127"/>
    </location>
</feature>
<dbReference type="STRING" id="269621.A0A238F9Y2"/>
<keyword evidence="1" id="KW-0175">Coiled coil</keyword>
<feature type="compositionally biased region" description="Pro residues" evidence="2">
    <location>
        <begin position="284"/>
        <end position="303"/>
    </location>
</feature>
<feature type="compositionally biased region" description="Basic residues" evidence="2">
    <location>
        <begin position="241"/>
        <end position="254"/>
    </location>
</feature>
<feature type="compositionally biased region" description="Polar residues" evidence="2">
    <location>
        <begin position="961"/>
        <end position="974"/>
    </location>
</feature>
<feature type="compositionally biased region" description="Polar residues" evidence="2">
    <location>
        <begin position="261"/>
        <end position="274"/>
    </location>
</feature>
<feature type="region of interest" description="Disordered" evidence="2">
    <location>
        <begin position="1318"/>
        <end position="1393"/>
    </location>
</feature>
<name>A0A238F9Y2_9BASI</name>
<sequence length="1536" mass="162548">MRHNEADSAVIAAQLSQQPPAMNGGGNNGGANGLMSSHSGIPTLKPQQLHSTPSSPRAATVQAPTSTHVLQLTPVQAEALASLGLSALITSPTTTTTKSSTSSSEPHTPQSPAFPPRAAEANPSPFTRVTVPTPAAIAASLGVGGALTAASRALAHEMELAYPTTPSSGAPSTPSTAPPTPYYFAPPVGNAASSSGVATHSLQTIARATPPPPPANSPMLASTTPTSNIVPPQPAHSAPPTRHHPYAHPAHPRPLHANPASVSSIPHYLSTSVAASPARDSPLSTPPMPSTSFSPAPPIPPPRVKSAPVHIASNNAELLPGEGQYPAEEGYGQAADVFSSALEQQHHHQQQQQQQQQQQRQQQAQAQFHAAQVVHAQAQAQADWEARRLQQNNLAAAMDSSAVVGDWEGDRGMTDATALSLGIEEAQQAQAQAQAHAQVQALAAPLQLARPTSSGQSTNPPLAMPTAMPTTSNGYYESPTAPPIAPAFSFPPPPTFQPGPNPHPPPNETVAAAIALLKNRLPILEAALTTSTSDLGNDEEEIWKGVASAYKELKRIMNARKGARREATAVQQSAAQNYAMDLESHPPTSTSVPPTDRPITAGTIFLNTHTPPLVHSQSSPEGLPTIATQRAAHALAQASNVQSMQRQQAAMQQQMQQMQQAVAQQQQQQAAQAHDAQVQAQAQAHAQAQAQAQACQAQAHMQAELHARAQQEVAEQQARAVADASTRREQQFQQEQYQQAVSVQQQQHHAAAVAAQAQHVLQAGQQHLQGFEAQTNAVAAQQQQDFVSAATAAASTQLPSATAAANGSVPSHAPMPMAPTMATITSMNSTQMHPMSPNTMQAKLYGRARTVSQPTLGAFATGSAPLSTYDTDYSMGAVMQMQMSLGSASANGGLHAQPSTHSPLPALYPDDIETSMLAGASSADAALDDMSSNHWRSNPTHAALTAAVTSVVAPTPAAQVSLHSPTSAGATPTISSRPARSRAASGSGYASASGSRSRAASGSGYQTLSETRSRAASSASSVFGPPYEIDDEDELEDEFEDAVVIKSNATSSLAQAYATVSPELRARMDPVFNEYLCDLCSNLEATDSKGEVIHQTLMAKKMERLDQSTDFRPFKFRIAAFTSAFSERLVAAGFVDVDIPTKRVRQYLWSQSCISRYNDDGKKAKSKGNHIWTIEAKKDPERRWVFRTFERCIKGNAPQVAFIGLPWTWTPRVWDPQCSISPALVTFSSPSLPPWLHWHDHLLTGEAPESAHGQTFEIEAIAYIHGATDPGKPNEISSKVSILVASPSERKDVLSLSMSSDHDVSAPVSQAASPVISTRGTFFPPHMQQVSSTEGDGRAGLQQHQYQADASRSHLLPSPMGGHPMNQGQPESPSSTLAQQQQQQHQQQEQEVAHNRQQQQLLLKQQMYAQAACQVQLDSDLNMVASSDDAAMDPDSAALHRHYAAVGVQSIAASSTSFDQQIQSQTEAALSFAPAAELVANAALQQAQGDGLTPKSYSNVLLTGHPEVGMASQIDVGLRNIALRDRQSFDIGEPIL</sequence>
<feature type="compositionally biased region" description="Low complexity" evidence="2">
    <location>
        <begin position="92"/>
        <end position="111"/>
    </location>
</feature>
<feature type="coiled-coil region" evidence="1">
    <location>
        <begin position="641"/>
        <end position="671"/>
    </location>
</feature>
<feature type="region of interest" description="Disordered" evidence="2">
    <location>
        <begin position="1"/>
        <end position="64"/>
    </location>
</feature>
<feature type="region of interest" description="Disordered" evidence="2">
    <location>
        <begin position="959"/>
        <end position="1029"/>
    </location>
</feature>
<evidence type="ECO:0000313" key="4">
    <source>
        <dbReference type="Proteomes" id="UP000198372"/>
    </source>
</evidence>
<feature type="region of interest" description="Disordered" evidence="2">
    <location>
        <begin position="341"/>
        <end position="364"/>
    </location>
</feature>
<feature type="compositionally biased region" description="Polar residues" evidence="2">
    <location>
        <begin position="34"/>
        <end position="64"/>
    </location>
</feature>
<feature type="compositionally biased region" description="Polar residues" evidence="2">
    <location>
        <begin position="219"/>
        <end position="230"/>
    </location>
</feature>
<feature type="region of interest" description="Disordered" evidence="2">
    <location>
        <begin position="206"/>
        <end position="306"/>
    </location>
</feature>
<feature type="compositionally biased region" description="Low complexity" evidence="2">
    <location>
        <begin position="975"/>
        <end position="1004"/>
    </location>
</feature>
<dbReference type="PANTHER" id="PTHR34491">
    <property type="entry name" value="A-TYPE INCLUSION PROTEIN, PUTATIVE-RELATED"/>
    <property type="match status" value="1"/>
</dbReference>
<accession>A0A238F9Y2</accession>
<proteinExistence type="predicted"/>
<feature type="compositionally biased region" description="Low complexity" evidence="2">
    <location>
        <begin position="350"/>
        <end position="364"/>
    </location>
</feature>
<evidence type="ECO:0000256" key="2">
    <source>
        <dbReference type="SAM" id="MobiDB-lite"/>
    </source>
</evidence>
<evidence type="ECO:0000313" key="3">
    <source>
        <dbReference type="EMBL" id="SCV69559.1"/>
    </source>
</evidence>
<gene>
    <name evidence="3" type="ORF">BQ2448_2579</name>
</gene>
<dbReference type="Proteomes" id="UP000198372">
    <property type="component" value="Unassembled WGS sequence"/>
</dbReference>
<reference evidence="4" key="1">
    <citation type="submission" date="2016-09" db="EMBL/GenBank/DDBJ databases">
        <authorList>
            <person name="Jeantristanb JTB J.-T."/>
            <person name="Ricardo R."/>
        </authorList>
    </citation>
    <scope>NUCLEOTIDE SEQUENCE [LARGE SCALE GENOMIC DNA]</scope>
</reference>
<feature type="region of interest" description="Disordered" evidence="2">
    <location>
        <begin position="582"/>
        <end position="603"/>
    </location>
</feature>
<protein>
    <submittedName>
        <fullName evidence="3">BQ2448_2579 protein</fullName>
    </submittedName>
</protein>
<feature type="compositionally biased region" description="Low complexity" evidence="2">
    <location>
        <begin position="585"/>
        <end position="594"/>
    </location>
</feature>
<feature type="compositionally biased region" description="Low complexity" evidence="2">
    <location>
        <begin position="1379"/>
        <end position="1390"/>
    </location>
</feature>
<organism evidence="3 4">
    <name type="scientific">Microbotryum intermedium</name>
    <dbReference type="NCBI Taxonomy" id="269621"/>
    <lineage>
        <taxon>Eukaryota</taxon>
        <taxon>Fungi</taxon>
        <taxon>Dikarya</taxon>
        <taxon>Basidiomycota</taxon>
        <taxon>Pucciniomycotina</taxon>
        <taxon>Microbotryomycetes</taxon>
        <taxon>Microbotryales</taxon>
        <taxon>Microbotryaceae</taxon>
        <taxon>Microbotryum</taxon>
    </lineage>
</organism>
<keyword evidence="4" id="KW-1185">Reference proteome</keyword>
<feature type="compositionally biased region" description="Gly residues" evidence="2">
    <location>
        <begin position="23"/>
        <end position="32"/>
    </location>
</feature>
<dbReference type="PANTHER" id="PTHR34491:SF74">
    <property type="entry name" value="DUF4456 DOMAIN-CONTAINING PROTEIN"/>
    <property type="match status" value="1"/>
</dbReference>
<dbReference type="EMBL" id="FMSP01000004">
    <property type="protein sequence ID" value="SCV69559.1"/>
    <property type="molecule type" value="Genomic_DNA"/>
</dbReference>
<evidence type="ECO:0000256" key="1">
    <source>
        <dbReference type="SAM" id="Coils"/>
    </source>
</evidence>
<feature type="compositionally biased region" description="Polar residues" evidence="2">
    <location>
        <begin position="1366"/>
        <end position="1378"/>
    </location>
</feature>